<keyword evidence="2 4" id="KW-0808">Transferase</keyword>
<dbReference type="SUPFAM" id="SSF53756">
    <property type="entry name" value="UDP-Glycosyltransferase/glycogen phosphorylase"/>
    <property type="match status" value="2"/>
</dbReference>
<proteinExistence type="inferred from homology"/>
<dbReference type="GO" id="GO:0050404">
    <property type="term" value="F:zeatin O-beta-D-xylosyltransferase activity"/>
    <property type="evidence" value="ECO:0007669"/>
    <property type="project" value="UniProtKB-ARBA"/>
</dbReference>
<dbReference type="CDD" id="cd03784">
    <property type="entry name" value="GT1_Gtf-like"/>
    <property type="match status" value="2"/>
</dbReference>
<dbReference type="FunFam" id="3.40.50.2000:FF:000238">
    <property type="entry name" value="Glycosyltransferase"/>
    <property type="match status" value="2"/>
</dbReference>
<evidence type="ECO:0000313" key="4">
    <source>
        <dbReference type="EMBL" id="OAY73061.1"/>
    </source>
</evidence>
<evidence type="ECO:0000256" key="1">
    <source>
        <dbReference type="ARBA" id="ARBA00009995"/>
    </source>
</evidence>
<dbReference type="AlphaFoldDB" id="A0A199V852"/>
<accession>A0A199V852</accession>
<protein>
    <submittedName>
        <fullName evidence="4">Cis-zeatin O-glucosyltransferase 1</fullName>
    </submittedName>
</protein>
<sequence length="940" mass="103279">MAVEPPKSGNNKHQLAVVVVPLPAQGHLNQLLHFALNLSSRSGIPVHYAAPASHILQAKSRLHGCDPNSLHSIHFHDLPLPPFPTPSPDPDAATKFPAHVQPLFEVYSEARAPLSSLLCTLSPTAQRLVVVHEPLSSFAAEEAAGVPNAESYAFRCIPASYHLSSLNEGIACRELLRARGVDFPSNDGCMTDEFLAFASRSRRRNWSDLSSGMLFNTCREIEGEFVDALAHEPQFLNKKLFTVGPLNPVAVGHGQRRRHHCLEWLDKQPPASVLYVSFGSTTTLPDAQIEQLAIALLNSNRRFIWVLRDADRGDIFAEGGKRREGRLPQGFAERVEGRGIVIRDWAPQLEILAHEATAAFVSHCGWNSCMESISMGVPVVGWPMHSDQPRNAVFVSEYLKVGVVVRDWARREETVTAAEIEDAIKKVMVDDGAEEIRRRAKALGEAVRGAVADGGSSRTDFDAFIAQISSMASEPSNGRSYEHQPVAVVVVPFPAQGHLNQLLHFALILSSRCGVPVHYAAPASHVRQAKSRLHGWDPNSLHSIRFHDLPIHPFPTPSPDPDVAAKFPAHLQPLWEAFDDDARVPLAALLRTLSPTSQRLVIVHEPLSSFAAEEAAGIPNAESYAFQCIPVSYILSWRDEGSPGRELLRARGVDFPSNDGCMTDEFLAFAGRRQNWIELSSGTLLNTCREIEGEFVDVLAREPKYLNKKLFTVGPLNPVAVGQGKLQRHDCLEWLDKQPPASVLYVSFGSTTTLPDAQIEQLAIALLNSNHRFIWVLRDADRGDIFAEGGKPREGRLPQGFAERVEGRGIVIRDWAPQLEILAHEATAAFVSHCGWNSCMESISMGVPVVGWPMHSDQPRNAVFVSEYLKVGVVVRDWARREETVTAAEIEDAIKKVMVDDGAEEIRRRAKALGEAVRGAVADGGSSRADFDAFIAHISG</sequence>
<evidence type="ECO:0000313" key="5">
    <source>
        <dbReference type="Proteomes" id="UP000092600"/>
    </source>
</evidence>
<dbReference type="InterPro" id="IPR035595">
    <property type="entry name" value="UDP_glycos_trans_CS"/>
</dbReference>
<dbReference type="InterPro" id="IPR058980">
    <property type="entry name" value="Glyco_transf_N"/>
</dbReference>
<evidence type="ECO:0000259" key="3">
    <source>
        <dbReference type="Pfam" id="PF26168"/>
    </source>
</evidence>
<comment type="caution">
    <text evidence="4">The sequence shown here is derived from an EMBL/GenBank/DDBJ whole genome shotgun (WGS) entry which is preliminary data.</text>
</comment>
<dbReference type="PROSITE" id="PS00375">
    <property type="entry name" value="UDPGT"/>
    <property type="match status" value="2"/>
</dbReference>
<dbReference type="Pfam" id="PF00201">
    <property type="entry name" value="UDPGT"/>
    <property type="match status" value="2"/>
</dbReference>
<dbReference type="Gene3D" id="3.40.50.2000">
    <property type="entry name" value="Glycogen Phosphorylase B"/>
    <property type="match status" value="4"/>
</dbReference>
<feature type="domain" description="Glycosyltransferase N-terminal" evidence="3">
    <location>
        <begin position="14"/>
        <end position="248"/>
    </location>
</feature>
<dbReference type="FunFam" id="3.40.50.2000:FF:000060">
    <property type="entry name" value="Glycosyltransferase"/>
    <property type="match status" value="2"/>
</dbReference>
<gene>
    <name evidence="4" type="ORF">ACMD2_26867</name>
</gene>
<feature type="domain" description="Glycosyltransferase N-terminal" evidence="3">
    <location>
        <begin position="485"/>
        <end position="718"/>
    </location>
</feature>
<reference evidence="4 5" key="1">
    <citation type="journal article" date="2016" name="DNA Res.">
        <title>The draft genome of MD-2 pineapple using hybrid error correction of long reads.</title>
        <authorList>
            <person name="Redwan R.M."/>
            <person name="Saidin A."/>
            <person name="Kumar S.V."/>
        </authorList>
    </citation>
    <scope>NUCLEOTIDE SEQUENCE [LARGE SCALE GENOMIC DNA]</scope>
    <source>
        <strain evidence="5">cv. MD2</strain>
        <tissue evidence="4">Leaf</tissue>
    </source>
</reference>
<comment type="similarity">
    <text evidence="1">Belongs to the UDP-glycosyltransferase family.</text>
</comment>
<dbReference type="PANTHER" id="PTHR48044">
    <property type="entry name" value="GLYCOSYLTRANSFERASE"/>
    <property type="match status" value="1"/>
</dbReference>
<dbReference type="Pfam" id="PF26168">
    <property type="entry name" value="Glyco_transf_N"/>
    <property type="match status" value="2"/>
</dbReference>
<organism evidence="4 5">
    <name type="scientific">Ananas comosus</name>
    <name type="common">Pineapple</name>
    <name type="synonym">Ananas ananas</name>
    <dbReference type="NCBI Taxonomy" id="4615"/>
    <lineage>
        <taxon>Eukaryota</taxon>
        <taxon>Viridiplantae</taxon>
        <taxon>Streptophyta</taxon>
        <taxon>Embryophyta</taxon>
        <taxon>Tracheophyta</taxon>
        <taxon>Spermatophyta</taxon>
        <taxon>Magnoliopsida</taxon>
        <taxon>Liliopsida</taxon>
        <taxon>Poales</taxon>
        <taxon>Bromeliaceae</taxon>
        <taxon>Bromelioideae</taxon>
        <taxon>Ananas</taxon>
    </lineage>
</organism>
<dbReference type="PANTHER" id="PTHR48044:SF22">
    <property type="entry name" value="GLYCOSYLTRANSFERASE"/>
    <property type="match status" value="1"/>
</dbReference>
<dbReference type="GO" id="GO:0009690">
    <property type="term" value="P:cytokinin metabolic process"/>
    <property type="evidence" value="ECO:0007669"/>
    <property type="project" value="UniProtKB-ARBA"/>
</dbReference>
<dbReference type="InterPro" id="IPR002213">
    <property type="entry name" value="UDP_glucos_trans"/>
</dbReference>
<dbReference type="Proteomes" id="UP000092600">
    <property type="component" value="Unassembled WGS sequence"/>
</dbReference>
<name>A0A199V852_ANACO</name>
<dbReference type="EMBL" id="LSRQ01002880">
    <property type="protein sequence ID" value="OAY73061.1"/>
    <property type="molecule type" value="Genomic_DNA"/>
</dbReference>
<evidence type="ECO:0000256" key="2">
    <source>
        <dbReference type="ARBA" id="ARBA00022679"/>
    </source>
</evidence>